<evidence type="ECO:0000313" key="2">
    <source>
        <dbReference type="EMBL" id="KKK56769.1"/>
    </source>
</evidence>
<dbReference type="EMBL" id="LAZR01064825">
    <property type="protein sequence ID" value="KKK56769.1"/>
    <property type="molecule type" value="Genomic_DNA"/>
</dbReference>
<name>A0A0F8YRK6_9ZZZZ</name>
<protein>
    <submittedName>
        <fullName evidence="2">Uncharacterized protein</fullName>
    </submittedName>
</protein>
<sequence length="49" mass="5467">MTLLVVFAAVLVYFLILVRMWWITTDLFAGGLRRLVGSVHIALSLGGFE</sequence>
<gene>
    <name evidence="2" type="ORF">LCGC14_3061220</name>
</gene>
<accession>A0A0F8YRK6</accession>
<reference evidence="2" key="1">
    <citation type="journal article" date="2015" name="Nature">
        <title>Complex archaea that bridge the gap between prokaryotes and eukaryotes.</title>
        <authorList>
            <person name="Spang A."/>
            <person name="Saw J.H."/>
            <person name="Jorgensen S.L."/>
            <person name="Zaremba-Niedzwiedzka K."/>
            <person name="Martijn J."/>
            <person name="Lind A.E."/>
            <person name="van Eijk R."/>
            <person name="Schleper C."/>
            <person name="Guy L."/>
            <person name="Ettema T.J."/>
        </authorList>
    </citation>
    <scope>NUCLEOTIDE SEQUENCE</scope>
</reference>
<comment type="caution">
    <text evidence="2">The sequence shown here is derived from an EMBL/GenBank/DDBJ whole genome shotgun (WGS) entry which is preliminary data.</text>
</comment>
<keyword evidence="1" id="KW-1133">Transmembrane helix</keyword>
<organism evidence="2">
    <name type="scientific">marine sediment metagenome</name>
    <dbReference type="NCBI Taxonomy" id="412755"/>
    <lineage>
        <taxon>unclassified sequences</taxon>
        <taxon>metagenomes</taxon>
        <taxon>ecological metagenomes</taxon>
    </lineage>
</organism>
<feature type="transmembrane region" description="Helical" evidence="1">
    <location>
        <begin position="6"/>
        <end position="24"/>
    </location>
</feature>
<keyword evidence="1" id="KW-0472">Membrane</keyword>
<dbReference type="AlphaFoldDB" id="A0A0F8YRK6"/>
<proteinExistence type="predicted"/>
<keyword evidence="1" id="KW-0812">Transmembrane</keyword>
<evidence type="ECO:0000256" key="1">
    <source>
        <dbReference type="SAM" id="Phobius"/>
    </source>
</evidence>